<accession>A0A4Y9JDY4</accession>
<dbReference type="OrthoDB" id="2242576at2"/>
<dbReference type="AlphaFoldDB" id="A0A4Y9JDY4"/>
<comment type="caution">
    <text evidence="1">The sequence shown here is derived from an EMBL/GenBank/DDBJ whole genome shotgun (WGS) entry which is preliminary data.</text>
</comment>
<reference evidence="1 2" key="1">
    <citation type="submission" date="2019-03" db="EMBL/GenBank/DDBJ databases">
        <title>Diversity of the mouse oral microbiome.</title>
        <authorList>
            <person name="Joseph S."/>
            <person name="Aduse-Opoku J."/>
            <person name="Curtis M."/>
            <person name="Wade W."/>
            <person name="Hashim A."/>
        </authorList>
    </citation>
    <scope>NUCLEOTIDE SEQUENCE [LARGE SCALE GENOMIC DNA]</scope>
    <source>
        <strain evidence="1 2">WM131</strain>
    </source>
</reference>
<sequence length="90" mass="10495">MAQTRSEKDKKVLAVSQELSGLLTAYKYEEAWEKAGELNSLLKQREEMTLPPYMIDMLAQHVKSYYYQNNVIKKAHKTMTAIGHKLEEFK</sequence>
<protein>
    <recommendedName>
        <fullName evidence="3">Bacteriocin immunity protein</fullName>
    </recommendedName>
</protein>
<evidence type="ECO:0008006" key="3">
    <source>
        <dbReference type="Google" id="ProtNLM"/>
    </source>
</evidence>
<proteinExistence type="predicted"/>
<evidence type="ECO:0000313" key="1">
    <source>
        <dbReference type="EMBL" id="TFU98169.1"/>
    </source>
</evidence>
<dbReference type="Proteomes" id="UP000297253">
    <property type="component" value="Unassembled WGS sequence"/>
</dbReference>
<gene>
    <name evidence="1" type="ORF">E4T82_03930</name>
</gene>
<dbReference type="EMBL" id="SPPD01000004">
    <property type="protein sequence ID" value="TFU98169.1"/>
    <property type="molecule type" value="Genomic_DNA"/>
</dbReference>
<name>A0A4Y9JDY4_9STRE</name>
<organism evidence="1 2">
    <name type="scientific">Streptococcus cuniculi</name>
    <dbReference type="NCBI Taxonomy" id="1432788"/>
    <lineage>
        <taxon>Bacteria</taxon>
        <taxon>Bacillati</taxon>
        <taxon>Bacillota</taxon>
        <taxon>Bacilli</taxon>
        <taxon>Lactobacillales</taxon>
        <taxon>Streptococcaceae</taxon>
        <taxon>Streptococcus</taxon>
    </lineage>
</organism>
<dbReference type="RefSeq" id="WP_135181576.1">
    <property type="nucleotide sequence ID" value="NZ_JADGKZ010000004.1"/>
</dbReference>
<evidence type="ECO:0000313" key="2">
    <source>
        <dbReference type="Proteomes" id="UP000297253"/>
    </source>
</evidence>